<dbReference type="CDD" id="cd01335">
    <property type="entry name" value="Radical_SAM"/>
    <property type="match status" value="1"/>
</dbReference>
<evidence type="ECO:0000259" key="5">
    <source>
        <dbReference type="PROSITE" id="PS51918"/>
    </source>
</evidence>
<evidence type="ECO:0000256" key="2">
    <source>
        <dbReference type="ARBA" id="ARBA00022723"/>
    </source>
</evidence>
<dbReference type="Gene3D" id="3.20.20.70">
    <property type="entry name" value="Aldolase class I"/>
    <property type="match status" value="1"/>
</dbReference>
<dbReference type="GO" id="GO:0051536">
    <property type="term" value="F:iron-sulfur cluster binding"/>
    <property type="evidence" value="ECO:0007669"/>
    <property type="project" value="UniProtKB-KW"/>
</dbReference>
<keyword evidence="1" id="KW-0949">S-adenosyl-L-methionine</keyword>
<dbReference type="SFLD" id="SFLDS00029">
    <property type="entry name" value="Radical_SAM"/>
    <property type="match status" value="1"/>
</dbReference>
<organism evidence="6 7">
    <name type="scientific">candidate division WWE3 bacterium CG_4_10_14_0_2_um_filter_41_14</name>
    <dbReference type="NCBI Taxonomy" id="1975072"/>
    <lineage>
        <taxon>Bacteria</taxon>
        <taxon>Katanobacteria</taxon>
    </lineage>
</organism>
<evidence type="ECO:0000256" key="4">
    <source>
        <dbReference type="ARBA" id="ARBA00023014"/>
    </source>
</evidence>
<dbReference type="AlphaFoldDB" id="A0A2M7TLZ9"/>
<accession>A0A2M7TLZ9</accession>
<dbReference type="GO" id="GO:0046872">
    <property type="term" value="F:metal ion binding"/>
    <property type="evidence" value="ECO:0007669"/>
    <property type="project" value="UniProtKB-KW"/>
</dbReference>
<evidence type="ECO:0000313" key="6">
    <source>
        <dbReference type="EMBL" id="PIZ48251.1"/>
    </source>
</evidence>
<evidence type="ECO:0000256" key="1">
    <source>
        <dbReference type="ARBA" id="ARBA00022691"/>
    </source>
</evidence>
<evidence type="ECO:0000313" key="7">
    <source>
        <dbReference type="Proteomes" id="UP000228920"/>
    </source>
</evidence>
<dbReference type="SFLD" id="SFLDG01067">
    <property type="entry name" value="SPASM/twitch_domain_containing"/>
    <property type="match status" value="1"/>
</dbReference>
<dbReference type="InterPro" id="IPR050377">
    <property type="entry name" value="Radical_SAM_PqqE_MftC-like"/>
</dbReference>
<dbReference type="InterPro" id="IPR058240">
    <property type="entry name" value="rSAM_sf"/>
</dbReference>
<dbReference type="InterPro" id="IPR007197">
    <property type="entry name" value="rSAM"/>
</dbReference>
<reference evidence="7" key="1">
    <citation type="submission" date="2017-09" db="EMBL/GenBank/DDBJ databases">
        <title>Depth-based differentiation of microbial function through sediment-hosted aquifers and enrichment of novel symbionts in the deep terrestrial subsurface.</title>
        <authorList>
            <person name="Probst A.J."/>
            <person name="Ladd B."/>
            <person name="Jarett J.K."/>
            <person name="Geller-Mcgrath D.E."/>
            <person name="Sieber C.M.K."/>
            <person name="Emerson J.B."/>
            <person name="Anantharaman K."/>
            <person name="Thomas B.C."/>
            <person name="Malmstrom R."/>
            <person name="Stieglmeier M."/>
            <person name="Klingl A."/>
            <person name="Woyke T."/>
            <person name="Ryan C.M."/>
            <person name="Banfield J.F."/>
        </authorList>
    </citation>
    <scope>NUCLEOTIDE SEQUENCE [LARGE SCALE GENOMIC DNA]</scope>
</reference>
<dbReference type="PANTHER" id="PTHR11228">
    <property type="entry name" value="RADICAL SAM DOMAIN PROTEIN"/>
    <property type="match status" value="1"/>
</dbReference>
<evidence type="ECO:0000256" key="3">
    <source>
        <dbReference type="ARBA" id="ARBA00023004"/>
    </source>
</evidence>
<dbReference type="GO" id="GO:0003824">
    <property type="term" value="F:catalytic activity"/>
    <property type="evidence" value="ECO:0007669"/>
    <property type="project" value="InterPro"/>
</dbReference>
<dbReference type="Pfam" id="PF04055">
    <property type="entry name" value="Radical_SAM"/>
    <property type="match status" value="1"/>
</dbReference>
<dbReference type="Proteomes" id="UP000228920">
    <property type="component" value="Unassembled WGS sequence"/>
</dbReference>
<dbReference type="InterPro" id="IPR013785">
    <property type="entry name" value="Aldolase_TIM"/>
</dbReference>
<dbReference type="PANTHER" id="PTHR11228:SF7">
    <property type="entry name" value="PQQA PEPTIDE CYCLASE"/>
    <property type="match status" value="1"/>
</dbReference>
<comment type="caution">
    <text evidence="6">The sequence shown here is derived from an EMBL/GenBank/DDBJ whole genome shotgun (WGS) entry which is preliminary data.</text>
</comment>
<dbReference type="SUPFAM" id="SSF102114">
    <property type="entry name" value="Radical SAM enzymes"/>
    <property type="match status" value="1"/>
</dbReference>
<protein>
    <recommendedName>
        <fullName evidence="5">Radical SAM core domain-containing protein</fullName>
    </recommendedName>
</protein>
<keyword evidence="2" id="KW-0479">Metal-binding</keyword>
<dbReference type="PROSITE" id="PS51918">
    <property type="entry name" value="RADICAL_SAM"/>
    <property type="match status" value="1"/>
</dbReference>
<proteinExistence type="predicted"/>
<feature type="domain" description="Radical SAM core" evidence="5">
    <location>
        <begin position="9"/>
        <end position="220"/>
    </location>
</feature>
<dbReference type="EMBL" id="PFNL01000005">
    <property type="protein sequence ID" value="PIZ48251.1"/>
    <property type="molecule type" value="Genomic_DNA"/>
</dbReference>
<gene>
    <name evidence="6" type="ORF">COY32_00220</name>
</gene>
<keyword evidence="3" id="KW-0408">Iron</keyword>
<name>A0A2M7TLZ9_UNCKA</name>
<keyword evidence="4" id="KW-0411">Iron-sulfur</keyword>
<sequence length="312" mass="35128">MSEYQKNGVLGFGRASYEITEACNYHCQHCLLAHRHRTGLSLTDRYKLLDWLADAGCLWLQITGGEPTVDKYFIETYRYAYEKGFLISLSTNGSRLSKKEIRNLLAEMPPYRIAISMYGGTLDSFEALTQDTNGYGDFLEGLHTAQELRLNVRINIIRTRYNQYELGCMQQLAESYGFSHHTYSELLPTLSGDSSPIYVMAECELGNNESNRDNIPQGVNWLERCGAGRLFFHVDCKGDVSICQSARSHKVNLLGHGLDALASLQQFSEVLLETPAACTTCSLLSHCLNCPPKLALYRNVGQIPDYVCRFQS</sequence>